<feature type="signal peptide" evidence="14">
    <location>
        <begin position="1"/>
        <end position="18"/>
    </location>
</feature>
<evidence type="ECO:0000256" key="3">
    <source>
        <dbReference type="ARBA" id="ARBA00022525"/>
    </source>
</evidence>
<evidence type="ECO:0000256" key="5">
    <source>
        <dbReference type="ARBA" id="ARBA00022737"/>
    </source>
</evidence>
<dbReference type="PANTHER" id="PTHR31736">
    <property type="match status" value="1"/>
</dbReference>
<keyword evidence="10" id="KW-0961">Cell wall biogenesis/degradation</keyword>
<evidence type="ECO:0000256" key="10">
    <source>
        <dbReference type="ARBA" id="ARBA00023316"/>
    </source>
</evidence>
<keyword evidence="7" id="KW-0325">Glycoprotein</keyword>
<name>A0A9P4QIS6_9PLEO</name>
<dbReference type="GO" id="GO:0005576">
    <property type="term" value="C:extracellular region"/>
    <property type="evidence" value="ECO:0007669"/>
    <property type="project" value="UniProtKB-SubCell"/>
</dbReference>
<evidence type="ECO:0000256" key="11">
    <source>
        <dbReference type="ARBA" id="ARBA00023326"/>
    </source>
</evidence>
<dbReference type="InterPro" id="IPR012334">
    <property type="entry name" value="Pectin_lyas_fold"/>
</dbReference>
<feature type="chain" id="PRO_5040161017" evidence="14">
    <location>
        <begin position="19"/>
        <end position="382"/>
    </location>
</feature>
<keyword evidence="4 14" id="KW-0732">Signal</keyword>
<dbReference type="EMBL" id="ML996359">
    <property type="protein sequence ID" value="KAF2727055.1"/>
    <property type="molecule type" value="Genomic_DNA"/>
</dbReference>
<keyword evidence="5" id="KW-0677">Repeat</keyword>
<dbReference type="OrthoDB" id="187139at2759"/>
<keyword evidence="15" id="KW-0456">Lyase</keyword>
<sequence>MLFSFVFAVAFVHSLAIAIPNELQVRDPCKPLAQGWEQVDDAPAINDALKACGKGGTIVIPADQTYSIRSPIDFSPCKQCDFQIEGTLLSSRDQWNYWYNDVDSIMTFANVHGARVRSITGSGVIDGNAVDYYNSRWDSGLGRGKGFVHITNGSSDIRFENLRMKNVMQRFFLLDGQSVNMSFEGLALGVEGQWGLYPRNEQETFGFEMGDVREVTIKNIDMNFRSRPNHGGTTGVCAAFDVGTHNVTMQDVTCNGAWGGALVMVDTIVPNLKPLSLSNILVSNFTFNGTVATGFQDYISNATISNVIWDGLNLLKGVSAMVNLCYLRSHNWTGWYFYCQPAVNATLVNIWFKNLRGGGDTPDIGVYKNSSIDVHVENWPRL</sequence>
<dbReference type="AlphaFoldDB" id="A0A9P4QIS6"/>
<evidence type="ECO:0000256" key="4">
    <source>
        <dbReference type="ARBA" id="ARBA00022729"/>
    </source>
</evidence>
<dbReference type="Proteomes" id="UP000799444">
    <property type="component" value="Unassembled WGS sequence"/>
</dbReference>
<evidence type="ECO:0000256" key="7">
    <source>
        <dbReference type="ARBA" id="ARBA00023180"/>
    </source>
</evidence>
<accession>A0A9P4QIS6</accession>
<comment type="caution">
    <text evidence="15">The sequence shown here is derived from an EMBL/GenBank/DDBJ whole genome shotgun (WGS) entry which is preliminary data.</text>
</comment>
<keyword evidence="3" id="KW-0964">Secreted</keyword>
<reference evidence="15" key="1">
    <citation type="journal article" date="2020" name="Stud. Mycol.">
        <title>101 Dothideomycetes genomes: a test case for predicting lifestyles and emergence of pathogens.</title>
        <authorList>
            <person name="Haridas S."/>
            <person name="Albert R."/>
            <person name="Binder M."/>
            <person name="Bloem J."/>
            <person name="Labutti K."/>
            <person name="Salamov A."/>
            <person name="Andreopoulos B."/>
            <person name="Baker S."/>
            <person name="Barry K."/>
            <person name="Bills G."/>
            <person name="Bluhm B."/>
            <person name="Cannon C."/>
            <person name="Castanera R."/>
            <person name="Culley D."/>
            <person name="Daum C."/>
            <person name="Ezra D."/>
            <person name="Gonzalez J."/>
            <person name="Henrissat B."/>
            <person name="Kuo A."/>
            <person name="Liang C."/>
            <person name="Lipzen A."/>
            <person name="Lutzoni F."/>
            <person name="Magnuson J."/>
            <person name="Mondo S."/>
            <person name="Nolan M."/>
            <person name="Ohm R."/>
            <person name="Pangilinan J."/>
            <person name="Park H.-J."/>
            <person name="Ramirez L."/>
            <person name="Alfaro M."/>
            <person name="Sun H."/>
            <person name="Tritt A."/>
            <person name="Yoshinaga Y."/>
            <person name="Zwiers L.-H."/>
            <person name="Turgeon B."/>
            <person name="Goodwin S."/>
            <person name="Spatafora J."/>
            <person name="Crous P."/>
            <person name="Grigoriev I."/>
        </authorList>
    </citation>
    <scope>NUCLEOTIDE SEQUENCE</scope>
    <source>
        <strain evidence="15">CBS 125425</strain>
    </source>
</reference>
<protein>
    <submittedName>
        <fullName evidence="15">Pectin lyase-like protein</fullName>
    </submittedName>
</protein>
<evidence type="ECO:0000256" key="13">
    <source>
        <dbReference type="RuleBase" id="RU361169"/>
    </source>
</evidence>
<dbReference type="PANTHER" id="PTHR31736:SF9">
    <property type="entry name" value="ENDO-XYLOGALACTURONAN HYDROLASE A-RELATED"/>
    <property type="match status" value="1"/>
</dbReference>
<evidence type="ECO:0000313" key="15">
    <source>
        <dbReference type="EMBL" id="KAF2727055.1"/>
    </source>
</evidence>
<evidence type="ECO:0000256" key="9">
    <source>
        <dbReference type="ARBA" id="ARBA00023295"/>
    </source>
</evidence>
<comment type="subcellular location">
    <subcellularLocation>
        <location evidence="1">Secreted</location>
    </subcellularLocation>
</comment>
<comment type="function">
    <text evidence="12">Pectinolytic enzyme involved in the degradation of xylogalacturonan (xga), a galacturonan backbone heavily substituted with xylose, and which is one important component of the hairy regions of pectin. Activity requires a galacturonic acid backbone substituted with xylose.</text>
</comment>
<dbReference type="GO" id="GO:0000272">
    <property type="term" value="P:polysaccharide catabolic process"/>
    <property type="evidence" value="ECO:0007669"/>
    <property type="project" value="UniProtKB-KW"/>
</dbReference>
<dbReference type="GO" id="GO:0071555">
    <property type="term" value="P:cell wall organization"/>
    <property type="evidence" value="ECO:0007669"/>
    <property type="project" value="UniProtKB-KW"/>
</dbReference>
<proteinExistence type="inferred from homology"/>
<dbReference type="Pfam" id="PF00295">
    <property type="entry name" value="Glyco_hydro_28"/>
    <property type="match status" value="1"/>
</dbReference>
<evidence type="ECO:0000256" key="8">
    <source>
        <dbReference type="ARBA" id="ARBA00023277"/>
    </source>
</evidence>
<comment type="similarity">
    <text evidence="2 13">Belongs to the glycosyl hydrolase 28 family.</text>
</comment>
<keyword evidence="9 13" id="KW-0326">Glycosidase</keyword>
<dbReference type="InterPro" id="IPR000743">
    <property type="entry name" value="Glyco_hydro_28"/>
</dbReference>
<dbReference type="Gene3D" id="2.160.20.10">
    <property type="entry name" value="Single-stranded right-handed beta-helix, Pectin lyase-like"/>
    <property type="match status" value="1"/>
</dbReference>
<organism evidence="15 16">
    <name type="scientific">Polyplosphaeria fusca</name>
    <dbReference type="NCBI Taxonomy" id="682080"/>
    <lineage>
        <taxon>Eukaryota</taxon>
        <taxon>Fungi</taxon>
        <taxon>Dikarya</taxon>
        <taxon>Ascomycota</taxon>
        <taxon>Pezizomycotina</taxon>
        <taxon>Dothideomycetes</taxon>
        <taxon>Pleosporomycetidae</taxon>
        <taxon>Pleosporales</taxon>
        <taxon>Tetraplosphaeriaceae</taxon>
        <taxon>Polyplosphaeria</taxon>
    </lineage>
</organism>
<dbReference type="SUPFAM" id="SSF51126">
    <property type="entry name" value="Pectin lyase-like"/>
    <property type="match status" value="1"/>
</dbReference>
<keyword evidence="11" id="KW-0624">Polysaccharide degradation</keyword>
<evidence type="ECO:0000256" key="12">
    <source>
        <dbReference type="ARBA" id="ARBA00037278"/>
    </source>
</evidence>
<evidence type="ECO:0000256" key="2">
    <source>
        <dbReference type="ARBA" id="ARBA00008834"/>
    </source>
</evidence>
<evidence type="ECO:0000256" key="14">
    <source>
        <dbReference type="SAM" id="SignalP"/>
    </source>
</evidence>
<keyword evidence="6 13" id="KW-0378">Hydrolase</keyword>
<evidence type="ECO:0000256" key="6">
    <source>
        <dbReference type="ARBA" id="ARBA00022801"/>
    </source>
</evidence>
<gene>
    <name evidence="15" type="ORF">EJ04DRAFT_596197</name>
</gene>
<evidence type="ECO:0000313" key="16">
    <source>
        <dbReference type="Proteomes" id="UP000799444"/>
    </source>
</evidence>
<dbReference type="GO" id="GO:0016829">
    <property type="term" value="F:lyase activity"/>
    <property type="evidence" value="ECO:0007669"/>
    <property type="project" value="UniProtKB-KW"/>
</dbReference>
<keyword evidence="8" id="KW-0119">Carbohydrate metabolism</keyword>
<evidence type="ECO:0000256" key="1">
    <source>
        <dbReference type="ARBA" id="ARBA00004613"/>
    </source>
</evidence>
<dbReference type="GO" id="GO:0004650">
    <property type="term" value="F:polygalacturonase activity"/>
    <property type="evidence" value="ECO:0007669"/>
    <property type="project" value="InterPro"/>
</dbReference>
<keyword evidence="16" id="KW-1185">Reference proteome</keyword>
<dbReference type="InterPro" id="IPR011050">
    <property type="entry name" value="Pectin_lyase_fold/virulence"/>
</dbReference>